<proteinExistence type="predicted"/>
<dbReference type="RefSeq" id="XP_052756536.1">
    <property type="nucleotide sequence ID" value="XM_052900576.1"/>
</dbReference>
<protein>
    <submittedName>
        <fullName evidence="3">Uncharacterized protein LOC128201969</fullName>
    </submittedName>
</protein>
<sequence length="175" mass="20191">MRSSYKEDLQTSPAELVYGEPIHLPGQFLSPKDDYTTSDVTEYANRLCSQMTKLTPRPTSWHTSTSSPFYIPRDLSTSSHVFLRQDRVRSSLEAPYVGPFKVLNRQPKYFTLDLQGKKTNVTIDRLKPAYIMKEPQIKELPPTQSSPLPSATKTFVEEKRTRSGRRVQFPDFYRP</sequence>
<dbReference type="GeneID" id="128201969"/>
<evidence type="ECO:0000313" key="2">
    <source>
        <dbReference type="Proteomes" id="UP001652740"/>
    </source>
</evidence>
<feature type="region of interest" description="Disordered" evidence="1">
    <location>
        <begin position="135"/>
        <end position="175"/>
    </location>
</feature>
<dbReference type="PANTHER" id="PTHR38681:SF1">
    <property type="entry name" value="RETROVIRUS-RELATED POL POLYPROTEIN FROM TRANSPOSON 412-LIKE PROTEIN"/>
    <property type="match status" value="1"/>
</dbReference>
<gene>
    <name evidence="3" type="primary">LOC128201969</name>
</gene>
<accession>A0ABM3MYW3</accession>
<dbReference type="PANTHER" id="PTHR38681">
    <property type="entry name" value="RETROVIRUS-RELATED POL POLYPROTEIN FROM TRANSPOSON 412-LIKE PROTEIN-RELATED"/>
    <property type="match status" value="1"/>
</dbReference>
<organism evidence="2 3">
    <name type="scientific">Galleria mellonella</name>
    <name type="common">Greater wax moth</name>
    <dbReference type="NCBI Taxonomy" id="7137"/>
    <lineage>
        <taxon>Eukaryota</taxon>
        <taxon>Metazoa</taxon>
        <taxon>Ecdysozoa</taxon>
        <taxon>Arthropoda</taxon>
        <taxon>Hexapoda</taxon>
        <taxon>Insecta</taxon>
        <taxon>Pterygota</taxon>
        <taxon>Neoptera</taxon>
        <taxon>Endopterygota</taxon>
        <taxon>Lepidoptera</taxon>
        <taxon>Glossata</taxon>
        <taxon>Ditrysia</taxon>
        <taxon>Pyraloidea</taxon>
        <taxon>Pyralidae</taxon>
        <taxon>Galleriinae</taxon>
        <taxon>Galleria</taxon>
    </lineage>
</organism>
<keyword evidence="2" id="KW-1185">Reference proteome</keyword>
<dbReference type="Proteomes" id="UP001652740">
    <property type="component" value="Unplaced"/>
</dbReference>
<evidence type="ECO:0000313" key="3">
    <source>
        <dbReference type="RefSeq" id="XP_052756536.1"/>
    </source>
</evidence>
<evidence type="ECO:0000256" key="1">
    <source>
        <dbReference type="SAM" id="MobiDB-lite"/>
    </source>
</evidence>
<name>A0ABM3MYW3_GALME</name>
<reference evidence="3" key="1">
    <citation type="submission" date="2025-08" db="UniProtKB">
        <authorList>
            <consortium name="RefSeq"/>
        </authorList>
    </citation>
    <scope>IDENTIFICATION</scope>
    <source>
        <tissue evidence="3">Whole larvae</tissue>
    </source>
</reference>
<feature type="compositionally biased region" description="Polar residues" evidence="1">
    <location>
        <begin position="142"/>
        <end position="153"/>
    </location>
</feature>